<proteinExistence type="inferred from homology"/>
<dbReference type="RefSeq" id="WP_066662549.1">
    <property type="nucleotide sequence ID" value="NZ_CBCSCL010000007.1"/>
</dbReference>
<gene>
    <name evidence="3" type="ORF">BAU07_22090</name>
</gene>
<feature type="signal peptide" evidence="2">
    <location>
        <begin position="1"/>
        <end position="24"/>
    </location>
</feature>
<dbReference type="CDD" id="cd07012">
    <property type="entry name" value="PBP2_Bug_TTT"/>
    <property type="match status" value="1"/>
</dbReference>
<dbReference type="Gene3D" id="3.40.190.10">
    <property type="entry name" value="Periplasmic binding protein-like II"/>
    <property type="match status" value="1"/>
</dbReference>
<reference evidence="3 4" key="1">
    <citation type="submission" date="2016-06" db="EMBL/GenBank/DDBJ databases">
        <title>Complete genome sequences of Bordetella bronchialis and Bordetella flabilis.</title>
        <authorList>
            <person name="LiPuma J.J."/>
            <person name="Spilker T."/>
        </authorList>
    </citation>
    <scope>NUCLEOTIDE SEQUENCE [LARGE SCALE GENOMIC DNA]</scope>
    <source>
        <strain evidence="3 4">AU10664</strain>
    </source>
</reference>
<name>A0A193GIN7_9BORD</name>
<dbReference type="Pfam" id="PF03401">
    <property type="entry name" value="TctC"/>
    <property type="match status" value="1"/>
</dbReference>
<dbReference type="AlphaFoldDB" id="A0A193GIN7"/>
<keyword evidence="2" id="KW-0732">Signal</keyword>
<sequence length="329" mass="34868">MHRRTVVKALVALPALSVFRPALAQGAYPEGPVRVVVPFPPGSAVDIVTRITAQAMSDVHGYNMVVENKAGASGVIGLQYALTRKADGYTLIGGGLGTILPIATMTDLPIDIAKSIVPIAQVADFANVIVVGQNSPYTNLQQLLDAARKSTDRPFTCGANDRGSSPHLATELFMMRTGIKMTYVPYRGPNEIVVDVVNGGLDLGISSLPSYVSLIRAGRLRALAVTSRQRSKHLPDVPTVEESGIRDFNVSSWLGLYGLPGTPPKVIDKVAGDVVSAMRDPKMASKIEGAGFEATVLGSAEFAALSGSEIVRWTEVASRIGLQRSYGKV</sequence>
<keyword evidence="4" id="KW-1185">Reference proteome</keyword>
<dbReference type="EMBL" id="CP016172">
    <property type="protein sequence ID" value="ANN79453.1"/>
    <property type="molecule type" value="Genomic_DNA"/>
</dbReference>
<dbReference type="InterPro" id="IPR042100">
    <property type="entry name" value="Bug_dom1"/>
</dbReference>
<dbReference type="InterPro" id="IPR005064">
    <property type="entry name" value="BUG"/>
</dbReference>
<evidence type="ECO:0000313" key="4">
    <source>
        <dbReference type="Proteomes" id="UP000091926"/>
    </source>
</evidence>
<dbReference type="PANTHER" id="PTHR42928">
    <property type="entry name" value="TRICARBOXYLATE-BINDING PROTEIN"/>
    <property type="match status" value="1"/>
</dbReference>
<dbReference type="PANTHER" id="PTHR42928:SF5">
    <property type="entry name" value="BLR1237 PROTEIN"/>
    <property type="match status" value="1"/>
</dbReference>
<evidence type="ECO:0000313" key="3">
    <source>
        <dbReference type="EMBL" id="ANN79453.1"/>
    </source>
</evidence>
<dbReference type="OrthoDB" id="8678477at2"/>
<dbReference type="KEGG" id="bfz:BAU07_22090"/>
<organism evidence="3 4">
    <name type="scientific">Bordetella flabilis</name>
    <dbReference type="NCBI Taxonomy" id="463014"/>
    <lineage>
        <taxon>Bacteria</taxon>
        <taxon>Pseudomonadati</taxon>
        <taxon>Pseudomonadota</taxon>
        <taxon>Betaproteobacteria</taxon>
        <taxon>Burkholderiales</taxon>
        <taxon>Alcaligenaceae</taxon>
        <taxon>Bordetella</taxon>
    </lineage>
</organism>
<evidence type="ECO:0000256" key="1">
    <source>
        <dbReference type="ARBA" id="ARBA00006987"/>
    </source>
</evidence>
<dbReference type="SUPFAM" id="SSF53850">
    <property type="entry name" value="Periplasmic binding protein-like II"/>
    <property type="match status" value="1"/>
</dbReference>
<comment type="similarity">
    <text evidence="1">Belongs to the UPF0065 (bug) family.</text>
</comment>
<dbReference type="Gene3D" id="3.40.190.150">
    <property type="entry name" value="Bordetella uptake gene, domain 1"/>
    <property type="match status" value="1"/>
</dbReference>
<protein>
    <recommendedName>
        <fullName evidence="5">ABC transporter substrate-binding protein</fullName>
    </recommendedName>
</protein>
<accession>A0A193GIN7</accession>
<dbReference type="STRING" id="463014.BAU07_22090"/>
<evidence type="ECO:0000256" key="2">
    <source>
        <dbReference type="SAM" id="SignalP"/>
    </source>
</evidence>
<feature type="chain" id="PRO_5008259039" description="ABC transporter substrate-binding protein" evidence="2">
    <location>
        <begin position="25"/>
        <end position="329"/>
    </location>
</feature>
<dbReference type="PIRSF" id="PIRSF017082">
    <property type="entry name" value="YflP"/>
    <property type="match status" value="1"/>
</dbReference>
<dbReference type="Proteomes" id="UP000091926">
    <property type="component" value="Chromosome"/>
</dbReference>
<evidence type="ECO:0008006" key="5">
    <source>
        <dbReference type="Google" id="ProtNLM"/>
    </source>
</evidence>